<evidence type="ECO:0000313" key="2">
    <source>
        <dbReference type="EMBL" id="CAG4982699.1"/>
    </source>
</evidence>
<evidence type="ECO:0000259" key="1">
    <source>
        <dbReference type="Pfam" id="PF13843"/>
    </source>
</evidence>
<dbReference type="PANTHER" id="PTHR46599">
    <property type="entry name" value="PIGGYBAC TRANSPOSABLE ELEMENT-DERIVED PROTEIN 4"/>
    <property type="match status" value="1"/>
</dbReference>
<organism evidence="2 3">
    <name type="scientific">Parnassius apollo</name>
    <name type="common">Apollo butterfly</name>
    <name type="synonym">Papilio apollo</name>
    <dbReference type="NCBI Taxonomy" id="110799"/>
    <lineage>
        <taxon>Eukaryota</taxon>
        <taxon>Metazoa</taxon>
        <taxon>Ecdysozoa</taxon>
        <taxon>Arthropoda</taxon>
        <taxon>Hexapoda</taxon>
        <taxon>Insecta</taxon>
        <taxon>Pterygota</taxon>
        <taxon>Neoptera</taxon>
        <taxon>Endopterygota</taxon>
        <taxon>Lepidoptera</taxon>
        <taxon>Glossata</taxon>
        <taxon>Ditrysia</taxon>
        <taxon>Papilionoidea</taxon>
        <taxon>Papilionidae</taxon>
        <taxon>Parnassiinae</taxon>
        <taxon>Parnassini</taxon>
        <taxon>Parnassius</taxon>
        <taxon>Parnassius</taxon>
    </lineage>
</organism>
<keyword evidence="3" id="KW-1185">Reference proteome</keyword>
<protein>
    <submittedName>
        <fullName evidence="2">(apollo) hypothetical protein</fullName>
    </submittedName>
</protein>
<dbReference type="AlphaFoldDB" id="A0A8S3WV23"/>
<name>A0A8S3WV23_PARAO</name>
<dbReference type="OrthoDB" id="5876240at2759"/>
<accession>A0A8S3WV23</accession>
<dbReference type="Proteomes" id="UP000691718">
    <property type="component" value="Unassembled WGS sequence"/>
</dbReference>
<dbReference type="PANTHER" id="PTHR46599:SF3">
    <property type="entry name" value="PIGGYBAC TRANSPOSABLE ELEMENT-DERIVED PROTEIN 4"/>
    <property type="match status" value="1"/>
</dbReference>
<evidence type="ECO:0000313" key="3">
    <source>
        <dbReference type="Proteomes" id="UP000691718"/>
    </source>
</evidence>
<sequence>MKRRSDKLLDLVLKEDDTIPYGNKRFETVTTEHIVTKPSKKSKRAKSLFLASQYSDSEKISEPLVGSLDECCTLINRQENKSICRDRDLDMLIEPHPSSSKHSPFLYSPPANENLSFLRSGVKTRGGMRRNTGIKILKCQKVDLHDGKVTLINLEENSEGNDDLKNEKNIHTDLDKSVPNLDIMDEMRNIFEGEDEEKPKAKLSSTKLLTEEELIKMLELEDEYTEEESDQENLSDDCLYSDASEDATQISEDGTQLSEDNNINFNETLQLTDDEWKNERDPTIVPIDFDGYDKKLKILPEKNELYGYFKLIATDEFFTMLVTKINNYAFKLLSNILDPNSRLRLWKDVTVPEIKTFLGILFHMGTIKLNRVTDYWKRHPLFNLPAFSKHMSRNRFLLIMRSLNFEDDLSDNRLAKIISLINFFNQRMGEIYFPSKNLAIDESMVLFRGRLIFRQYLKGKKHPYGIKLYILTDEYGVIMKIIVYTGASDTLVGGANHSEKVVLNLLSDYFKKGYSVYMDNFYNSVNLAQKLLSLKTYCTGTLRINRKNNPKEVLLRKLKRGESIAKFNSSGIGVMKWRDRRDVLMISSQYGSDMTIVTNRRGGTVSKPEVVVKYNKYMGGIDYQDQMLAYYSCEHKTIRWYKKLGVHVFQQMLYNSYTLHNIFSTKKSFNYYRLEIIMKLLNIDEEDTMRGSVPKNQVHVLQQCSRKNDGRKRKILRRRCRQCWVSKKIRKDTSYFCPDCPEQYGFCLNDCFKEYHNY</sequence>
<proteinExistence type="predicted"/>
<dbReference type="InterPro" id="IPR029526">
    <property type="entry name" value="PGBD"/>
</dbReference>
<reference evidence="2" key="1">
    <citation type="submission" date="2021-04" db="EMBL/GenBank/DDBJ databases">
        <authorList>
            <person name="Tunstrom K."/>
        </authorList>
    </citation>
    <scope>NUCLEOTIDE SEQUENCE</scope>
</reference>
<feature type="domain" description="PiggyBac transposable element-derived protein" evidence="1">
    <location>
        <begin position="306"/>
        <end position="657"/>
    </location>
</feature>
<comment type="caution">
    <text evidence="2">The sequence shown here is derived from an EMBL/GenBank/DDBJ whole genome shotgun (WGS) entry which is preliminary data.</text>
</comment>
<dbReference type="EMBL" id="CAJQZP010000746">
    <property type="protein sequence ID" value="CAG4982699.1"/>
    <property type="molecule type" value="Genomic_DNA"/>
</dbReference>
<dbReference type="Pfam" id="PF13843">
    <property type="entry name" value="DDE_Tnp_1_7"/>
    <property type="match status" value="1"/>
</dbReference>
<gene>
    <name evidence="2" type="ORF">PAPOLLO_LOCUS10503</name>
</gene>